<reference evidence="1" key="1">
    <citation type="submission" date="2022-08" db="EMBL/GenBank/DDBJ databases">
        <title>Genome Sequence of Lecanicillium fungicola.</title>
        <authorList>
            <person name="Buettner E."/>
        </authorList>
    </citation>
    <scope>NUCLEOTIDE SEQUENCE</scope>
    <source>
        <strain evidence="1">Babe33</strain>
    </source>
</reference>
<gene>
    <name evidence="1" type="ORF">NQ176_g4367</name>
</gene>
<evidence type="ECO:0000313" key="2">
    <source>
        <dbReference type="Proteomes" id="UP001143910"/>
    </source>
</evidence>
<dbReference type="Proteomes" id="UP001143910">
    <property type="component" value="Unassembled WGS sequence"/>
</dbReference>
<sequence length="1305" mass="145247">MSSSTESSSFDGEQNEISRTTSQNSLSIATSITSHGKLSINATLSHPPLAVELSGLYAEKATAKIWKVASESVKDGRAPSSYPEFAPEDGPTPGRYNTRDVKYWTAGFLPGSLYCLLERCIKFPMFLRAPGQLSRLEFHTDLLQMCQVWAAPLHQMSYRTNTHDMGFILQPALRQDWELTGNYESFQSLVRGAENLASRYVDDMKAIRSWDVCASKRYSFNNNAENFLVIIDSMCNLDLLFYVGNHTGNRILVDIATQHAHFVRRNLIREDFSTWHVVNKDPLDGSLKSKFTHQGYADDSTWARGQSWAILGFTQTYVWTKEPQFLKTAVHVADHFIDRLYRTRDRYAHAHPFVPPWDFDDSVAQTGEILRDSSAGMIAANGFVLLHQILGSDSPYLNVALEIARDTIALSQSKDPATLQTDQSTSKIITEGVTFDCILRHATGNYNEFAPMQYGNHGLQVPPPPALYPNMTHAPSGLAFKDDQSFPEQRSIIPIYTNQPFFRPSCITCHHSLAMEDVQASDIGEQLHDNGRPAEDMPACLYCRKKKLKCSRELPSCSQCARRSSECVYGAARQKPGLRAGAIESLNRRMELIETLLLKQSIQQPPAPQPLPSANNVQGCLYHAALLIANQYGNNPPSNLQTSISARCQSQASGEHSVSLERDRGRRRVETAYSSTPSSCDDAESHTPDLDPLQDPISFLPSQEILGQVLDAYFSTVHHWIPFIHPTRFRARLLDPAESNKVNVLVHSMIVVALRQVKAPGFTLNGSDIEHQIRMSRHVVMLNALNDLSIENLQALGLIACDHIGSANFGPAWSIAGSLIKSVEYLQLKVEPDRQASCSFVQPLRLLQASSSPAEEEERRRVFWNVFLVDRFLAVTSGWDSSLLIQDIHRRLPSNGKSWHSNESVVTPFLHNTATEASSPVSSMAHGTAAADDEQQAQNETPKAAMEMAASFVGALAFRIEATESLSQVASVFLRQNIDFQNRDDVGKWLTRFRQLDLQLVQWKESLPTRWGHAKVSKGDYPMKMDPNLTAAYLIHNASVILLHQYIAYPPSDLSSIIKLPSNYSSHTCMLAAVEVSSILKRLLSSIDFLMPAQLAYCAFISARIFLVNWRFSGAELSPEFFNIVAHLESMSYRWQGRSYNTSESPKKLDMAAKYALELQDLHKKALQDPTFGMQDFMHPVSILFSPSGAMPASNTGGGPSTEIGTHASARFINLNEQTLSTAATGGQSGQEPEISQHPITADATQEERDSAVAESNIDMVDELAEMSQALLDDQFAEMDRVFTLDGTDFAIDIDGWEIFMGTKP</sequence>
<protein>
    <submittedName>
        <fullName evidence="1">Uncharacterized protein</fullName>
    </submittedName>
</protein>
<name>A0ACC1NEP6_9HYPO</name>
<organism evidence="1 2">
    <name type="scientific">Zarea fungicola</name>
    <dbReference type="NCBI Taxonomy" id="93591"/>
    <lineage>
        <taxon>Eukaryota</taxon>
        <taxon>Fungi</taxon>
        <taxon>Dikarya</taxon>
        <taxon>Ascomycota</taxon>
        <taxon>Pezizomycotina</taxon>
        <taxon>Sordariomycetes</taxon>
        <taxon>Hypocreomycetidae</taxon>
        <taxon>Hypocreales</taxon>
        <taxon>Cordycipitaceae</taxon>
        <taxon>Zarea</taxon>
    </lineage>
</organism>
<comment type="caution">
    <text evidence="1">The sequence shown here is derived from an EMBL/GenBank/DDBJ whole genome shotgun (WGS) entry which is preliminary data.</text>
</comment>
<accession>A0ACC1NEP6</accession>
<proteinExistence type="predicted"/>
<dbReference type="EMBL" id="JANJQO010000471">
    <property type="protein sequence ID" value="KAJ2977440.1"/>
    <property type="molecule type" value="Genomic_DNA"/>
</dbReference>
<keyword evidence="2" id="KW-1185">Reference proteome</keyword>
<evidence type="ECO:0000313" key="1">
    <source>
        <dbReference type="EMBL" id="KAJ2977440.1"/>
    </source>
</evidence>